<evidence type="ECO:0000313" key="3">
    <source>
        <dbReference type="Proteomes" id="UP000476332"/>
    </source>
</evidence>
<evidence type="ECO:0000256" key="1">
    <source>
        <dbReference type="SAM" id="MobiDB-lite"/>
    </source>
</evidence>
<evidence type="ECO:0000313" key="2">
    <source>
        <dbReference type="EMBL" id="NDV85499.1"/>
    </source>
</evidence>
<dbReference type="Proteomes" id="UP000476332">
    <property type="component" value="Unassembled WGS sequence"/>
</dbReference>
<reference evidence="2 3" key="1">
    <citation type="submission" date="2020-01" db="EMBL/GenBank/DDBJ databases">
        <title>Genomes of bacteria type strains.</title>
        <authorList>
            <person name="Chen J."/>
            <person name="Zhu S."/>
            <person name="Chen J."/>
        </authorList>
    </citation>
    <scope>NUCLEOTIDE SEQUENCE [LARGE SCALE GENOMIC DNA]</scope>
    <source>
        <strain evidence="2 3">KCTC 52919</strain>
    </source>
</reference>
<sequence length="81" mass="8936">MADIVNLRRARKDRQRLAAERQAEDNRVRHGMPKALRQTARIEAARQARALDGAALAPERTSRPASSTSPDDPAAEEPPPQ</sequence>
<accession>A0A6L9MCH0</accession>
<dbReference type="InterPro" id="IPR025227">
    <property type="entry name" value="DUF4169"/>
</dbReference>
<keyword evidence="3" id="KW-1185">Reference proteome</keyword>
<name>A0A6L9MCH0_9HYPH</name>
<organism evidence="2 3">
    <name type="scientific">Aurantimonas aggregata</name>
    <dbReference type="NCBI Taxonomy" id="2047720"/>
    <lineage>
        <taxon>Bacteria</taxon>
        <taxon>Pseudomonadati</taxon>
        <taxon>Pseudomonadota</taxon>
        <taxon>Alphaproteobacteria</taxon>
        <taxon>Hyphomicrobiales</taxon>
        <taxon>Aurantimonadaceae</taxon>
        <taxon>Aurantimonas</taxon>
    </lineage>
</organism>
<comment type="caution">
    <text evidence="2">The sequence shown here is derived from an EMBL/GenBank/DDBJ whole genome shotgun (WGS) entry which is preliminary data.</text>
</comment>
<dbReference type="RefSeq" id="WP_163042220.1">
    <property type="nucleotide sequence ID" value="NZ_JAAAMJ010000001.1"/>
</dbReference>
<dbReference type="Pfam" id="PF13770">
    <property type="entry name" value="DUF4169"/>
    <property type="match status" value="1"/>
</dbReference>
<feature type="region of interest" description="Disordered" evidence="1">
    <location>
        <begin position="51"/>
        <end position="81"/>
    </location>
</feature>
<feature type="region of interest" description="Disordered" evidence="1">
    <location>
        <begin position="1"/>
        <end position="35"/>
    </location>
</feature>
<feature type="compositionally biased region" description="Basic and acidic residues" evidence="1">
    <location>
        <begin position="15"/>
        <end position="28"/>
    </location>
</feature>
<dbReference type="EMBL" id="JAAAMJ010000001">
    <property type="protein sequence ID" value="NDV85499.1"/>
    <property type="molecule type" value="Genomic_DNA"/>
</dbReference>
<dbReference type="AlphaFoldDB" id="A0A6L9MCH0"/>
<protein>
    <submittedName>
        <fullName evidence="2">DUF4169 family protein</fullName>
    </submittedName>
</protein>
<gene>
    <name evidence="2" type="ORF">GTW51_02180</name>
</gene>
<proteinExistence type="predicted"/>